<gene>
    <name evidence="1" type="ORF">B0I36DRAFT_143778</name>
</gene>
<dbReference type="EMBL" id="JAGTJQ010000007">
    <property type="protein sequence ID" value="KAH7027811.1"/>
    <property type="molecule type" value="Genomic_DNA"/>
</dbReference>
<protein>
    <submittedName>
        <fullName evidence="1">Uncharacterized protein</fullName>
    </submittedName>
</protein>
<comment type="caution">
    <text evidence="1">The sequence shown here is derived from an EMBL/GenBank/DDBJ whole genome shotgun (WGS) entry which is preliminary data.</text>
</comment>
<dbReference type="Proteomes" id="UP000756346">
    <property type="component" value="Unassembled WGS sequence"/>
</dbReference>
<evidence type="ECO:0000313" key="2">
    <source>
        <dbReference type="Proteomes" id="UP000756346"/>
    </source>
</evidence>
<dbReference type="GeneID" id="70177960"/>
<reference evidence="1" key="1">
    <citation type="journal article" date="2021" name="Nat. Commun.">
        <title>Genetic determinants of endophytism in the Arabidopsis root mycobiome.</title>
        <authorList>
            <person name="Mesny F."/>
            <person name="Miyauchi S."/>
            <person name="Thiergart T."/>
            <person name="Pickel B."/>
            <person name="Atanasova L."/>
            <person name="Karlsson M."/>
            <person name="Huettel B."/>
            <person name="Barry K.W."/>
            <person name="Haridas S."/>
            <person name="Chen C."/>
            <person name="Bauer D."/>
            <person name="Andreopoulos W."/>
            <person name="Pangilinan J."/>
            <person name="LaButti K."/>
            <person name="Riley R."/>
            <person name="Lipzen A."/>
            <person name="Clum A."/>
            <person name="Drula E."/>
            <person name="Henrissat B."/>
            <person name="Kohler A."/>
            <person name="Grigoriev I.V."/>
            <person name="Martin F.M."/>
            <person name="Hacquard S."/>
        </authorList>
    </citation>
    <scope>NUCLEOTIDE SEQUENCE</scope>
    <source>
        <strain evidence="1">MPI-CAGE-CH-0230</strain>
    </source>
</reference>
<dbReference type="InterPro" id="IPR038883">
    <property type="entry name" value="AN11006-like"/>
</dbReference>
<keyword evidence="2" id="KW-1185">Reference proteome</keyword>
<proteinExistence type="predicted"/>
<dbReference type="OrthoDB" id="5413827at2759"/>
<dbReference type="AlphaFoldDB" id="A0A9P8Y2A5"/>
<evidence type="ECO:0000313" key="1">
    <source>
        <dbReference type="EMBL" id="KAH7027811.1"/>
    </source>
</evidence>
<organism evidence="1 2">
    <name type="scientific">Microdochium trichocladiopsis</name>
    <dbReference type="NCBI Taxonomy" id="1682393"/>
    <lineage>
        <taxon>Eukaryota</taxon>
        <taxon>Fungi</taxon>
        <taxon>Dikarya</taxon>
        <taxon>Ascomycota</taxon>
        <taxon>Pezizomycotina</taxon>
        <taxon>Sordariomycetes</taxon>
        <taxon>Xylariomycetidae</taxon>
        <taxon>Xylariales</taxon>
        <taxon>Microdochiaceae</taxon>
        <taxon>Microdochium</taxon>
    </lineage>
</organism>
<name>A0A9P8Y2A5_9PEZI</name>
<dbReference type="RefSeq" id="XP_046010610.1">
    <property type="nucleotide sequence ID" value="XM_046148414.1"/>
</dbReference>
<dbReference type="PANTHER" id="PTHR42085">
    <property type="entry name" value="F-BOX DOMAIN-CONTAINING PROTEIN"/>
    <property type="match status" value="1"/>
</dbReference>
<dbReference type="PANTHER" id="PTHR42085:SF2">
    <property type="entry name" value="F-BOX DOMAIN-CONTAINING PROTEIN"/>
    <property type="match status" value="1"/>
</dbReference>
<sequence length="496" mass="53837">MTVANIREVSDFVVPSSGDVFPGHMSQNAPKHDCSLESVRNQVYKAENVKSLSGNFQSESFEKGPSESKFLRLPTEIRLYIYRLVHEMHRVPCLAQTLPWYPMPSLKPYTTRELRLHSGADEAAPDLASPTSLCWETGCSSSAMSDTASVPPVFLRTSSISSRSSDGELEVSKTTAWSYPRQRPPTQLLAPNRPSGKLPTALLLTSRAVYSECRTIPFQDNEFVFPMWLSSGLCLATSLTGRLADWQKDAVRWARIELFSRDLEAVFIPRALLDGSNDSHVQHTDPNNTASPSAADRAAYASEWSQLCISWSKNLRGLRLKIVAAQRAWFGAAWDTASGFGAHAPEVANAPAAISIALANSSPSMALATSATTTRGFKSKEGSEGSTPRGIISILDEHGRPRPWITHGLAILRGLRQLEIELCPVMPLSAAAVASGNGGAHDTGDQQGVTTVESAVDEETRSKIQWCADLEDALNRQKAAGEEPIKVVCVTTNASV</sequence>
<accession>A0A9P8Y2A5</accession>